<evidence type="ECO:0000313" key="6">
    <source>
        <dbReference type="Proteomes" id="UP000505210"/>
    </source>
</evidence>
<dbReference type="Proteomes" id="UP000505210">
    <property type="component" value="Chromosome"/>
</dbReference>
<dbReference type="InterPro" id="IPR050697">
    <property type="entry name" value="Adenylyl/Guanylyl_Cyclase_3/4"/>
</dbReference>
<accession>A0A6M8BC15</accession>
<dbReference type="InterPro" id="IPR007890">
    <property type="entry name" value="CHASE2"/>
</dbReference>
<evidence type="ECO:0000259" key="4">
    <source>
        <dbReference type="PROSITE" id="PS50125"/>
    </source>
</evidence>
<keyword evidence="3" id="KW-0472">Membrane</keyword>
<evidence type="ECO:0000313" key="5">
    <source>
        <dbReference type="EMBL" id="QKD84849.1"/>
    </source>
</evidence>
<gene>
    <name evidence="5" type="ORF">HPC62_08370</name>
</gene>
<dbReference type="InterPro" id="IPR001054">
    <property type="entry name" value="A/G_cyclase"/>
</dbReference>
<dbReference type="CDD" id="cd07302">
    <property type="entry name" value="CHD"/>
    <property type="match status" value="1"/>
</dbReference>
<feature type="transmembrane region" description="Helical" evidence="3">
    <location>
        <begin position="358"/>
        <end position="378"/>
    </location>
</feature>
<dbReference type="PROSITE" id="PS50125">
    <property type="entry name" value="GUANYLATE_CYCLASE_2"/>
    <property type="match status" value="1"/>
</dbReference>
<evidence type="ECO:0000256" key="3">
    <source>
        <dbReference type="SAM" id="Phobius"/>
    </source>
</evidence>
<dbReference type="SUPFAM" id="SSF55073">
    <property type="entry name" value="Nucleotide cyclase"/>
    <property type="match status" value="1"/>
</dbReference>
<dbReference type="Gene3D" id="3.30.70.1230">
    <property type="entry name" value="Nucleotide cyclase"/>
    <property type="match status" value="1"/>
</dbReference>
<dbReference type="AlphaFoldDB" id="A0A6M8BC15"/>
<proteinExistence type="inferred from homology"/>
<dbReference type="SMART" id="SM00044">
    <property type="entry name" value="CYCc"/>
    <property type="match status" value="1"/>
</dbReference>
<dbReference type="KEGG" id="theu:HPC62_08370"/>
<organism evidence="5 6">
    <name type="scientific">Thermoleptolyngbya sichuanensis A183</name>
    <dbReference type="NCBI Taxonomy" id="2737172"/>
    <lineage>
        <taxon>Bacteria</taxon>
        <taxon>Bacillati</taxon>
        <taxon>Cyanobacteriota</taxon>
        <taxon>Cyanophyceae</taxon>
        <taxon>Oculatellales</taxon>
        <taxon>Oculatellaceae</taxon>
        <taxon>Thermoleptolyngbya</taxon>
        <taxon>Thermoleptolyngbya sichuanensis</taxon>
    </lineage>
</organism>
<dbReference type="PANTHER" id="PTHR43081">
    <property type="entry name" value="ADENYLATE CYCLASE, TERMINAL-DIFFERENTIATION SPECIFIC-RELATED"/>
    <property type="match status" value="1"/>
</dbReference>
<dbReference type="Pfam" id="PF00211">
    <property type="entry name" value="Guanylate_cyc"/>
    <property type="match status" value="1"/>
</dbReference>
<evidence type="ECO:0000256" key="2">
    <source>
        <dbReference type="SAM" id="MobiDB-lite"/>
    </source>
</evidence>
<dbReference type="InterPro" id="IPR029787">
    <property type="entry name" value="Nucleotide_cyclase"/>
</dbReference>
<dbReference type="PANTHER" id="PTHR43081:SF1">
    <property type="entry name" value="ADENYLATE CYCLASE, TERMINAL-DIFFERENTIATION SPECIFIC"/>
    <property type="match status" value="1"/>
</dbReference>
<feature type="transmembrane region" description="Helical" evidence="3">
    <location>
        <begin position="384"/>
        <end position="403"/>
    </location>
</feature>
<feature type="region of interest" description="Disordered" evidence="2">
    <location>
        <begin position="133"/>
        <end position="158"/>
    </location>
</feature>
<dbReference type="SMART" id="SM01080">
    <property type="entry name" value="CHASE2"/>
    <property type="match status" value="1"/>
</dbReference>
<keyword evidence="6" id="KW-1185">Reference proteome</keyword>
<feature type="transmembrane region" description="Helical" evidence="3">
    <location>
        <begin position="334"/>
        <end position="351"/>
    </location>
</feature>
<dbReference type="EMBL" id="CP053661">
    <property type="protein sequence ID" value="QKD84849.1"/>
    <property type="molecule type" value="Genomic_DNA"/>
</dbReference>
<dbReference type="GO" id="GO:0004016">
    <property type="term" value="F:adenylate cyclase activity"/>
    <property type="evidence" value="ECO:0007669"/>
    <property type="project" value="UniProtKB-ARBA"/>
</dbReference>
<protein>
    <submittedName>
        <fullName evidence="5">Adenylate/guanylate cyclase domain-containing protein</fullName>
    </submittedName>
</protein>
<comment type="similarity">
    <text evidence="1">Belongs to the adenylyl cyclase class-3 family.</text>
</comment>
<feature type="domain" description="Guanylate cyclase" evidence="4">
    <location>
        <begin position="450"/>
        <end position="588"/>
    </location>
</feature>
<dbReference type="Pfam" id="PF05226">
    <property type="entry name" value="CHASE2"/>
    <property type="match status" value="1"/>
</dbReference>
<sequence>MLAGLKAATVTGLAITGLVLGLRQVGGLEPLELRIYDRMVRLRFRDGLLGDSPDSPDPRLLVVEITEADIQTLQRATPSDETLARAIAQLQQYQPRVIGLDLHRDVPQEPGHAQLQAQLQADNLIAIAKLGESAGDSRSDPSRNRIPPPPGFPPERVGFNDFVIDRDGVIRRSLLYAHTDTETHTSLSLRLALAYLKPDDIRPRPSAANPEDLQLGASAFVPLQAHSGAYQRLDSSGYQTLLNYRARQNPARRISLSQVLSQDISPEWVQDKIVLIGMTAPSGKDLFYTPFSAGEQVSHQMPGVVVHAQMVSQFLDAATGARSPFWFWQEWQEWLWIWGWATVSGAVAWAVRHPIALGLSSVGLLGLIGGAGFGLFLQQGWVPTVAPAIASMMSLGTVVAYRAQQSHRQQQMVMTLLGQNTSPEIADALWNARDRLLASGKLPGQRLVATMLFTDIKGFSTISEQMPPEALLEWLNEYLEAMTHEIQQHHGIINKFTGDGLLAIFGVPMPRLEEREVDEDAYQAIACALSMGKRLEQLNQIWQQRSLPPIQMRVGIFTGPVVVGSLGGKERMEYGVIGDSVNTASRLESCLKDRQVDLCRVLIAEETLMHVKGKFQVESWGPLALSGKQQLVEVYRVIGYAT</sequence>
<dbReference type="GO" id="GO:0035556">
    <property type="term" value="P:intracellular signal transduction"/>
    <property type="evidence" value="ECO:0007669"/>
    <property type="project" value="InterPro"/>
</dbReference>
<reference evidence="5 6" key="1">
    <citation type="submission" date="2020-05" db="EMBL/GenBank/DDBJ databases">
        <title>Complete genome sequence of of a novel Thermoleptolyngbya strain isolated from hot springs of Ganzi, Sichuan China.</title>
        <authorList>
            <person name="Tang J."/>
            <person name="Daroch M."/>
            <person name="Li L."/>
            <person name="Waleron K."/>
            <person name="Waleron M."/>
            <person name="Waleron M."/>
        </authorList>
    </citation>
    <scope>NUCLEOTIDE SEQUENCE [LARGE SCALE GENOMIC DNA]</scope>
    <source>
        <strain evidence="5 6">PKUAC-SCTA183</strain>
    </source>
</reference>
<keyword evidence="3" id="KW-0812">Transmembrane</keyword>
<keyword evidence="3" id="KW-1133">Transmembrane helix</keyword>
<name>A0A6M8BC15_9CYAN</name>
<evidence type="ECO:0000256" key="1">
    <source>
        <dbReference type="ARBA" id="ARBA00005381"/>
    </source>
</evidence>
<dbReference type="GO" id="GO:0009190">
    <property type="term" value="P:cyclic nucleotide biosynthetic process"/>
    <property type="evidence" value="ECO:0007669"/>
    <property type="project" value="InterPro"/>
</dbReference>